<proteinExistence type="predicted"/>
<feature type="transmembrane region" description="Helical" evidence="1">
    <location>
        <begin position="173"/>
        <end position="202"/>
    </location>
</feature>
<sequence>MREIAFIKQNKEKWLDIEQVVLGKIKKNPDDLSSLYINLINDLSFSQTYYPKSKTTVYLNYLSSQIFQKIYKTKRIEQNRLKSFFMKEVPLIMYEYRKYLLLAFLVFSMFTTIGIISTHYDVDFVKLILGEDYVNQTLENIKKGNAVAIYGSGSNWGSAIGIIQNNLGVGAKLYAYGIFGGVGTLFVLMQNSIMLGTFQYFFQQQGVLGDSMRGIWIHGAFEISAMVIEASAGFILGASLLFPKTYSRLNSFKIGFRNSFKIFVSTIPFTIFAGLLEGFVTRYALQMPLIIDLVIIFGTLGFIIFYYAIFPYRVHKKLKHDAIL</sequence>
<dbReference type="AlphaFoldDB" id="A0A1T3MHC8"/>
<feature type="transmembrane region" description="Helical" evidence="1">
    <location>
        <begin position="262"/>
        <end position="280"/>
    </location>
</feature>
<evidence type="ECO:0000313" key="3">
    <source>
        <dbReference type="Proteomes" id="UP000190813"/>
    </source>
</evidence>
<feature type="transmembrane region" description="Helical" evidence="1">
    <location>
        <begin position="223"/>
        <end position="242"/>
    </location>
</feature>
<dbReference type="Pfam" id="PF01944">
    <property type="entry name" value="SpoIIM"/>
    <property type="match status" value="1"/>
</dbReference>
<name>A0A1T3MHC8_9FLAO</name>
<evidence type="ECO:0000256" key="1">
    <source>
        <dbReference type="SAM" id="Phobius"/>
    </source>
</evidence>
<keyword evidence="3" id="KW-1185">Reference proteome</keyword>
<feature type="transmembrane region" description="Helical" evidence="1">
    <location>
        <begin position="99"/>
        <end position="120"/>
    </location>
</feature>
<feature type="transmembrane region" description="Helical" evidence="1">
    <location>
        <begin position="289"/>
        <end position="309"/>
    </location>
</feature>
<reference evidence="2 3" key="1">
    <citation type="submission" date="2016-06" db="EMBL/GenBank/DDBJ databases">
        <title>Revisiting the taxonomy of the Elizabethkingia Genus based on Whole-Genome Sequencing, Optical Mapping, and MALDI-TOF.</title>
        <authorList>
            <person name="Nicholson A.C."/>
        </authorList>
    </citation>
    <scope>NUCLEOTIDE SEQUENCE [LARGE SCALE GENOMIC DNA]</scope>
    <source>
        <strain evidence="2 3">G4070</strain>
    </source>
</reference>
<dbReference type="Proteomes" id="UP000190813">
    <property type="component" value="Unassembled WGS sequence"/>
</dbReference>
<dbReference type="PANTHER" id="PTHR35337:SF1">
    <property type="entry name" value="SLR1478 PROTEIN"/>
    <property type="match status" value="1"/>
</dbReference>
<keyword evidence="1" id="KW-0472">Membrane</keyword>
<dbReference type="EMBL" id="MAHX01000016">
    <property type="protein sequence ID" value="OPC63849.1"/>
    <property type="molecule type" value="Genomic_DNA"/>
</dbReference>
<organism evidence="2 3">
    <name type="scientific">Elizabethkingia occulta</name>
    <dbReference type="NCBI Taxonomy" id="1867263"/>
    <lineage>
        <taxon>Bacteria</taxon>
        <taxon>Pseudomonadati</taxon>
        <taxon>Bacteroidota</taxon>
        <taxon>Flavobacteriia</taxon>
        <taxon>Flavobacteriales</taxon>
        <taxon>Weeksellaceae</taxon>
        <taxon>Elizabethkingia</taxon>
    </lineage>
</organism>
<gene>
    <name evidence="2" type="ORF">BAZ10_07160</name>
</gene>
<keyword evidence="1" id="KW-0812">Transmembrane</keyword>
<comment type="caution">
    <text evidence="2">The sequence shown here is derived from an EMBL/GenBank/DDBJ whole genome shotgun (WGS) entry which is preliminary data.</text>
</comment>
<accession>A0A1T3MHC8</accession>
<evidence type="ECO:0008006" key="4">
    <source>
        <dbReference type="Google" id="ProtNLM"/>
    </source>
</evidence>
<dbReference type="PANTHER" id="PTHR35337">
    <property type="entry name" value="SLR1478 PROTEIN"/>
    <property type="match status" value="1"/>
</dbReference>
<keyword evidence="1" id="KW-1133">Transmembrane helix</keyword>
<dbReference type="InterPro" id="IPR002798">
    <property type="entry name" value="SpoIIM-like"/>
</dbReference>
<protein>
    <recommendedName>
        <fullName evidence="4">Stage II sporulation protein M</fullName>
    </recommendedName>
</protein>
<dbReference type="RefSeq" id="WP_078772421.1">
    <property type="nucleotide sequence ID" value="NZ_CBCSBR010000003.1"/>
</dbReference>
<evidence type="ECO:0000313" key="2">
    <source>
        <dbReference type="EMBL" id="OPC63849.1"/>
    </source>
</evidence>